<reference evidence="2" key="2">
    <citation type="submission" date="2015-01" db="EMBL/GenBank/DDBJ databases">
        <title>Evolutionary Origins and Diversification of the Mycorrhizal Mutualists.</title>
        <authorList>
            <consortium name="DOE Joint Genome Institute"/>
            <consortium name="Mycorrhizal Genomics Consortium"/>
            <person name="Kohler A."/>
            <person name="Kuo A."/>
            <person name="Nagy L.G."/>
            <person name="Floudas D."/>
            <person name="Copeland A."/>
            <person name="Barry K.W."/>
            <person name="Cichocki N."/>
            <person name="Veneault-Fourrey C."/>
            <person name="LaButti K."/>
            <person name="Lindquist E.A."/>
            <person name="Lipzen A."/>
            <person name="Lundell T."/>
            <person name="Morin E."/>
            <person name="Murat C."/>
            <person name="Riley R."/>
            <person name="Ohm R."/>
            <person name="Sun H."/>
            <person name="Tunlid A."/>
            <person name="Henrissat B."/>
            <person name="Grigoriev I.V."/>
            <person name="Hibbett D.S."/>
            <person name="Martin F."/>
        </authorList>
    </citation>
    <scope>NUCLEOTIDE SEQUENCE [LARGE SCALE GENOMIC DNA]</scope>
    <source>
        <strain evidence="2">Foug A</strain>
    </source>
</reference>
<dbReference type="EMBL" id="KN822100">
    <property type="protein sequence ID" value="KIM57472.1"/>
    <property type="molecule type" value="Genomic_DNA"/>
</dbReference>
<dbReference type="InParanoid" id="A0A0C2ZYD7"/>
<accession>A0A0C2ZYD7</accession>
<dbReference type="HOGENOM" id="CLU_174975_0_0_1"/>
<evidence type="ECO:0000313" key="1">
    <source>
        <dbReference type="EMBL" id="KIM57472.1"/>
    </source>
</evidence>
<sequence>KRQNVEDLLMIFTDKVTVKFTQVDGRTDTLRGRWCKECKEDAAFVKLHGKQKAFFTGGNSTCQQHIRVHYKVYKERCSAENIKENHHAIP</sequence>
<reference evidence="1 2" key="1">
    <citation type="submission" date="2014-04" db="EMBL/GenBank/DDBJ databases">
        <authorList>
            <consortium name="DOE Joint Genome Institute"/>
            <person name="Kuo A."/>
            <person name="Kohler A."/>
            <person name="Nagy L.G."/>
            <person name="Floudas D."/>
            <person name="Copeland A."/>
            <person name="Barry K.W."/>
            <person name="Cichocki N."/>
            <person name="Veneault-Fourrey C."/>
            <person name="LaButti K."/>
            <person name="Lindquist E.A."/>
            <person name="Lipzen A."/>
            <person name="Lundell T."/>
            <person name="Morin E."/>
            <person name="Murat C."/>
            <person name="Sun H."/>
            <person name="Tunlid A."/>
            <person name="Henrissat B."/>
            <person name="Grigoriev I.V."/>
            <person name="Hibbett D.S."/>
            <person name="Martin F."/>
            <person name="Nordberg H.P."/>
            <person name="Cantor M.N."/>
            <person name="Hua S.X."/>
        </authorList>
    </citation>
    <scope>NUCLEOTIDE SEQUENCE [LARGE SCALE GENOMIC DNA]</scope>
    <source>
        <strain evidence="1 2">Foug A</strain>
    </source>
</reference>
<proteinExistence type="predicted"/>
<organism evidence="1 2">
    <name type="scientific">Scleroderma citrinum Foug A</name>
    <dbReference type="NCBI Taxonomy" id="1036808"/>
    <lineage>
        <taxon>Eukaryota</taxon>
        <taxon>Fungi</taxon>
        <taxon>Dikarya</taxon>
        <taxon>Basidiomycota</taxon>
        <taxon>Agaricomycotina</taxon>
        <taxon>Agaricomycetes</taxon>
        <taxon>Agaricomycetidae</taxon>
        <taxon>Boletales</taxon>
        <taxon>Sclerodermatineae</taxon>
        <taxon>Sclerodermataceae</taxon>
        <taxon>Scleroderma</taxon>
    </lineage>
</organism>
<dbReference type="AlphaFoldDB" id="A0A0C2ZYD7"/>
<protein>
    <submittedName>
        <fullName evidence="1">Uncharacterized protein</fullName>
    </submittedName>
</protein>
<feature type="non-terminal residue" evidence="1">
    <location>
        <position position="90"/>
    </location>
</feature>
<dbReference type="OrthoDB" id="2692481at2759"/>
<dbReference type="Proteomes" id="UP000053989">
    <property type="component" value="Unassembled WGS sequence"/>
</dbReference>
<name>A0A0C2ZYD7_9AGAM</name>
<evidence type="ECO:0000313" key="2">
    <source>
        <dbReference type="Proteomes" id="UP000053989"/>
    </source>
</evidence>
<keyword evidence="2" id="KW-1185">Reference proteome</keyword>
<gene>
    <name evidence="1" type="ORF">SCLCIDRAFT_81440</name>
</gene>
<feature type="non-terminal residue" evidence="1">
    <location>
        <position position="1"/>
    </location>
</feature>